<evidence type="ECO:0000313" key="1">
    <source>
        <dbReference type="EMBL" id="GAA2737991.1"/>
    </source>
</evidence>
<sequence length="229" mass="25425">MTEHVSILDKAEKLSGEVRRLDLSRKGEQQAQRVRERLQTFRTALGGLSAQVRVSRAVIRETGHEFDLSGVAAGYTELAKRAEGGVLPSDRAFNAARQKIESSTAALKEQTLQVWRSWTQERLAGLPTHKLPMLKQTDLAKATSRLTELRKIASSADLGTAEVGIFATTFQQLSEDLAEAPDVPAELLSVLDRLGGKPPLTLKDLTDEEISLLRRYNIDHEIELRRKTS</sequence>
<proteinExistence type="predicted"/>
<name>A0ABN3USV1_9ACTN</name>
<dbReference type="Proteomes" id="UP001501842">
    <property type="component" value="Unassembled WGS sequence"/>
</dbReference>
<reference evidence="1 2" key="1">
    <citation type="journal article" date="2019" name="Int. J. Syst. Evol. Microbiol.">
        <title>The Global Catalogue of Microorganisms (GCM) 10K type strain sequencing project: providing services to taxonomists for standard genome sequencing and annotation.</title>
        <authorList>
            <consortium name="The Broad Institute Genomics Platform"/>
            <consortium name="The Broad Institute Genome Sequencing Center for Infectious Disease"/>
            <person name="Wu L."/>
            <person name="Ma J."/>
        </authorList>
    </citation>
    <scope>NUCLEOTIDE SEQUENCE [LARGE SCALE GENOMIC DNA]</scope>
    <source>
        <strain evidence="1 2">JCM 8201</strain>
    </source>
</reference>
<dbReference type="EMBL" id="BAAATZ010000037">
    <property type="protein sequence ID" value="GAA2737991.1"/>
    <property type="molecule type" value="Genomic_DNA"/>
</dbReference>
<keyword evidence="2" id="KW-1185">Reference proteome</keyword>
<comment type="caution">
    <text evidence="1">The sequence shown here is derived from an EMBL/GenBank/DDBJ whole genome shotgun (WGS) entry which is preliminary data.</text>
</comment>
<protein>
    <submittedName>
        <fullName evidence="1">Uncharacterized protein</fullName>
    </submittedName>
</protein>
<evidence type="ECO:0000313" key="2">
    <source>
        <dbReference type="Proteomes" id="UP001501842"/>
    </source>
</evidence>
<accession>A0ABN3USV1</accession>
<organism evidence="1 2">
    <name type="scientific">Actinocorallia aurantiaca</name>
    <dbReference type="NCBI Taxonomy" id="46204"/>
    <lineage>
        <taxon>Bacteria</taxon>
        <taxon>Bacillati</taxon>
        <taxon>Actinomycetota</taxon>
        <taxon>Actinomycetes</taxon>
        <taxon>Streptosporangiales</taxon>
        <taxon>Thermomonosporaceae</taxon>
        <taxon>Actinocorallia</taxon>
    </lineage>
</organism>
<dbReference type="RefSeq" id="WP_344457575.1">
    <property type="nucleotide sequence ID" value="NZ_BAAATZ010000037.1"/>
</dbReference>
<gene>
    <name evidence="1" type="ORF">GCM10010439_70230</name>
</gene>